<evidence type="ECO:0000259" key="7">
    <source>
        <dbReference type="Pfam" id="PF01593"/>
    </source>
</evidence>
<dbReference type="NCBIfam" id="TIGR00562">
    <property type="entry name" value="proto_IX_ox"/>
    <property type="match status" value="1"/>
</dbReference>
<dbReference type="GeneID" id="63187216"/>
<keyword evidence="4 8" id="KW-0560">Oxidoreductase</keyword>
<sequence>MRVGVIGAGITGLALTHYLAERDIDVVTVEADSRPGGAIRSETVEGRLLEYGPQRIRLTPSIEALVDDLGLRDELLRADDSLPLYVYGDGHLRLVPRSPGAFLRTDLLSWRGKLRLLAEPLTDPARPDERAATLFRRKFGEEAYRNVVEPLFGGIYGSDPATMPVEHSLERLIALEERRGSLLRAAFGRLRGDDETPPPVSFANGLQTLPTALYEAHRPYVHLNASVDDIRDGDEEGYVLDLGGRTIDVDAVVVTTPAPAAASLLGGLSGAVAEPLEELTYNSLVLVHLAAEADAEGFGYQVRRDEPLETLGVTWNDGLFDRDGVYTVFLGGMHDPDAIDRSDAELGRVARREFRQVMGVDPELLSVTKLPRVMPAHDTSWAALEDVELPENVVLATNYTSRIGVPSRIREAKTVADRFAADD</sequence>
<dbReference type="Pfam" id="PF01593">
    <property type="entry name" value="Amino_oxidase"/>
    <property type="match status" value="1"/>
</dbReference>
<dbReference type="InterPro" id="IPR002937">
    <property type="entry name" value="Amino_oxidase"/>
</dbReference>
<dbReference type="InterPro" id="IPR036188">
    <property type="entry name" value="FAD/NAD-bd_sf"/>
</dbReference>
<accession>A0A8A2VJS9</accession>
<dbReference type="Gene3D" id="3.50.50.60">
    <property type="entry name" value="FAD/NAD(P)-binding domain"/>
    <property type="match status" value="1"/>
</dbReference>
<keyword evidence="9" id="KW-1185">Reference proteome</keyword>
<dbReference type="Gene3D" id="3.90.660.20">
    <property type="entry name" value="Protoporphyrinogen oxidase, mitochondrial, domain 2"/>
    <property type="match status" value="1"/>
</dbReference>
<dbReference type="RefSeq" id="WP_207290585.1">
    <property type="nucleotide sequence ID" value="NZ_CP071462.1"/>
</dbReference>
<comment type="cofactor">
    <cofactor evidence="1">
        <name>FAD</name>
        <dbReference type="ChEBI" id="CHEBI:57692"/>
    </cofactor>
</comment>
<keyword evidence="5" id="KW-0350">Heme biosynthesis</keyword>
<dbReference type="InterPro" id="IPR004572">
    <property type="entry name" value="Protoporphyrinogen_oxidase"/>
</dbReference>
<proteinExistence type="predicted"/>
<keyword evidence="2" id="KW-0285">Flavoprotein</keyword>
<dbReference type="SUPFAM" id="SSF51905">
    <property type="entry name" value="FAD/NAD(P)-binding domain"/>
    <property type="match status" value="1"/>
</dbReference>
<evidence type="ECO:0000313" key="9">
    <source>
        <dbReference type="Proteomes" id="UP000663203"/>
    </source>
</evidence>
<dbReference type="PANTHER" id="PTHR42923">
    <property type="entry name" value="PROTOPORPHYRINOGEN OXIDASE"/>
    <property type="match status" value="1"/>
</dbReference>
<dbReference type="KEGG" id="hakz:J0X25_07885"/>
<dbReference type="Proteomes" id="UP000663203">
    <property type="component" value="Chromosome"/>
</dbReference>
<evidence type="ECO:0000256" key="4">
    <source>
        <dbReference type="ARBA" id="ARBA00023002"/>
    </source>
</evidence>
<organism evidence="8 9">
    <name type="scientific">Haloterrigena alkaliphila</name>
    <dbReference type="NCBI Taxonomy" id="2816475"/>
    <lineage>
        <taxon>Archaea</taxon>
        <taxon>Methanobacteriati</taxon>
        <taxon>Methanobacteriota</taxon>
        <taxon>Stenosarchaea group</taxon>
        <taxon>Halobacteria</taxon>
        <taxon>Halobacteriales</taxon>
        <taxon>Natrialbaceae</taxon>
        <taxon>Haloterrigena</taxon>
    </lineage>
</organism>
<name>A0A8A2VJS9_9EURY</name>
<reference evidence="8 9" key="1">
    <citation type="submission" date="2021-03" db="EMBL/GenBank/DDBJ databases">
        <title>Haloterrigena longa sp. nov. and Haloterrigena limicola sp. nov., extremely halophilic archaea isolated from a salt lake.</title>
        <authorList>
            <person name="Henglin C."/>
        </authorList>
    </citation>
    <scope>NUCLEOTIDE SEQUENCE [LARGE SCALE GENOMIC DNA]</scope>
    <source>
        <strain evidence="8 9">KZCA68</strain>
    </source>
</reference>
<dbReference type="GO" id="GO:0006783">
    <property type="term" value="P:heme biosynthetic process"/>
    <property type="evidence" value="ECO:0007669"/>
    <property type="project" value="UniProtKB-KW"/>
</dbReference>
<dbReference type="EC" id="1.3.3.4" evidence="8"/>
<comment type="pathway">
    <text evidence="6">Porphyrin-containing compound metabolism.</text>
</comment>
<evidence type="ECO:0000256" key="3">
    <source>
        <dbReference type="ARBA" id="ARBA00022827"/>
    </source>
</evidence>
<evidence type="ECO:0000313" key="8">
    <source>
        <dbReference type="EMBL" id="QSX00868.1"/>
    </source>
</evidence>
<dbReference type="PANTHER" id="PTHR42923:SF3">
    <property type="entry name" value="PROTOPORPHYRINOGEN OXIDASE"/>
    <property type="match status" value="1"/>
</dbReference>
<protein>
    <submittedName>
        <fullName evidence="8">Protoporphyrinogen oxidase</fullName>
        <ecNumber evidence="8">1.3.3.4</ecNumber>
    </submittedName>
</protein>
<keyword evidence="3" id="KW-0274">FAD</keyword>
<dbReference type="EMBL" id="CP071462">
    <property type="protein sequence ID" value="QSX00868.1"/>
    <property type="molecule type" value="Genomic_DNA"/>
</dbReference>
<dbReference type="GO" id="GO:0004729">
    <property type="term" value="F:oxygen-dependent protoporphyrinogen oxidase activity"/>
    <property type="evidence" value="ECO:0007669"/>
    <property type="project" value="UniProtKB-EC"/>
</dbReference>
<dbReference type="InterPro" id="IPR050464">
    <property type="entry name" value="Zeta_carotene_desat/Oxidored"/>
</dbReference>
<evidence type="ECO:0000256" key="5">
    <source>
        <dbReference type="ARBA" id="ARBA00023133"/>
    </source>
</evidence>
<feature type="domain" description="Amine oxidase" evidence="7">
    <location>
        <begin position="10"/>
        <end position="417"/>
    </location>
</feature>
<dbReference type="AlphaFoldDB" id="A0A8A2VJS9"/>
<evidence type="ECO:0000256" key="6">
    <source>
        <dbReference type="ARBA" id="ARBA00023444"/>
    </source>
</evidence>
<gene>
    <name evidence="8" type="primary">hemG</name>
    <name evidence="8" type="ORF">J0X25_07885</name>
</gene>
<dbReference type="SUPFAM" id="SSF54373">
    <property type="entry name" value="FAD-linked reductases, C-terminal domain"/>
    <property type="match status" value="1"/>
</dbReference>
<evidence type="ECO:0000256" key="2">
    <source>
        <dbReference type="ARBA" id="ARBA00022630"/>
    </source>
</evidence>
<evidence type="ECO:0000256" key="1">
    <source>
        <dbReference type="ARBA" id="ARBA00001974"/>
    </source>
</evidence>
<dbReference type="Gene3D" id="1.10.3110.10">
    <property type="entry name" value="protoporphyrinogen ix oxidase, domain 3"/>
    <property type="match status" value="1"/>
</dbReference>